<evidence type="ECO:0000256" key="4">
    <source>
        <dbReference type="ARBA" id="ARBA00022576"/>
    </source>
</evidence>
<dbReference type="Gene3D" id="3.40.640.10">
    <property type="entry name" value="Type I PLP-dependent aspartate aminotransferase-like (Major domain)"/>
    <property type="match status" value="1"/>
</dbReference>
<dbReference type="EMBL" id="CP091871">
    <property type="protein sequence ID" value="WEU40435.1"/>
    <property type="molecule type" value="Genomic_DNA"/>
</dbReference>
<proteinExistence type="inferred from homology"/>
<evidence type="ECO:0000313" key="8">
    <source>
        <dbReference type="EMBL" id="WEU40435.1"/>
    </source>
</evidence>
<evidence type="ECO:0000313" key="9">
    <source>
        <dbReference type="Proteomes" id="UP000186851"/>
    </source>
</evidence>
<accession>A0AAF0IBJ1</accession>
<keyword evidence="4 8" id="KW-0032">Aminotransferase</keyword>
<dbReference type="Gene3D" id="3.90.1150.10">
    <property type="entry name" value="Aspartate Aminotransferase, domain 1"/>
    <property type="match status" value="1"/>
</dbReference>
<evidence type="ECO:0000256" key="3">
    <source>
        <dbReference type="ARBA" id="ARBA00011738"/>
    </source>
</evidence>
<dbReference type="Pfam" id="PF00155">
    <property type="entry name" value="Aminotran_1_2"/>
    <property type="match status" value="1"/>
</dbReference>
<keyword evidence="5" id="KW-0808">Transferase</keyword>
<sequence>MWCEKNIPFSPASISDMVRIIENRDKVKVTRFDLAEPCFNPPENALSSTCKAVLEGYNRYSPTKGLLELREGLARFLEETRGVSYSIEEIIVTPGSKFSSYCVFASILKPDDEVILLTPFWSSFKAIPLLLGVKNIKEVLTDPLYKINQERFQNAITRKTRLVVINTPNNPTGGILDRSDLKFIVDLALEKDFYILSDEVDWAYTYDGYVHCSPAAVSDGFEKTIITDSFSKVFCMTGWRVGFSAGPRNIIDKMNIIQQHTVTAPVTFAQKACLDVLTGYKEYIKNVVSLALKKRNMIVEELKKIPRLDTPTPPGAFYIFPRDRCKVRSDNLSVELLNKAHVAVAPGTIFGEGSEYNFRICYALPDEDLKEGVERLKVFFESAST</sequence>
<organism evidence="8 9">
    <name type="scientific">Odinarchaeota yellowstonii (strain LCB_4)</name>
    <dbReference type="NCBI Taxonomy" id="1841599"/>
    <lineage>
        <taxon>Archaea</taxon>
        <taxon>Promethearchaeati</taxon>
        <taxon>Candidatus Odinarchaeota</taxon>
        <taxon>Candidatus Odinarchaeia</taxon>
        <taxon>Candidatus Odinarchaeales</taxon>
        <taxon>Candidatus Odinarchaeaceae</taxon>
        <taxon>Candidatus Odinarchaeum</taxon>
    </lineage>
</organism>
<dbReference type="KEGG" id="oyw:OdinLCB4_000435"/>
<evidence type="ECO:0000256" key="5">
    <source>
        <dbReference type="ARBA" id="ARBA00022679"/>
    </source>
</evidence>
<evidence type="ECO:0000256" key="1">
    <source>
        <dbReference type="ARBA" id="ARBA00001933"/>
    </source>
</evidence>
<dbReference type="InterPro" id="IPR015421">
    <property type="entry name" value="PyrdxlP-dep_Trfase_major"/>
</dbReference>
<dbReference type="InterPro" id="IPR015422">
    <property type="entry name" value="PyrdxlP-dep_Trfase_small"/>
</dbReference>
<dbReference type="InterPro" id="IPR015424">
    <property type="entry name" value="PyrdxlP-dep_Trfase"/>
</dbReference>
<dbReference type="InterPro" id="IPR050596">
    <property type="entry name" value="AspAT/PAT-like"/>
</dbReference>
<reference evidence="8" key="1">
    <citation type="journal article" date="2017" name="Nature">
        <title>Asgard archaea illuminate the origin of eukaryotic cellular complexity.</title>
        <authorList>
            <person name="Zaremba-Niedzwiedzka K."/>
            <person name="Caceres E.F."/>
            <person name="Saw J.H."/>
            <person name="Backstrom D."/>
            <person name="Juzokaite L."/>
            <person name="Vancaester E."/>
            <person name="Seitz K.W."/>
            <person name="Anantharaman K."/>
            <person name="Starnawski P."/>
            <person name="Kjeldsen K.U."/>
            <person name="Scott M.B."/>
            <person name="Nunoura T."/>
            <person name="Banfield J.F."/>
            <person name="Schramm A."/>
            <person name="Baker B.J."/>
            <person name="Spang A."/>
            <person name="Ettema T.J.G."/>
        </authorList>
    </citation>
    <scope>NUCLEOTIDE SEQUENCE</scope>
    <source>
        <strain evidence="8">LCB_4</strain>
    </source>
</reference>
<dbReference type="GO" id="GO:0006520">
    <property type="term" value="P:amino acid metabolic process"/>
    <property type="evidence" value="ECO:0007669"/>
    <property type="project" value="InterPro"/>
</dbReference>
<evidence type="ECO:0000259" key="7">
    <source>
        <dbReference type="Pfam" id="PF00155"/>
    </source>
</evidence>
<dbReference type="GO" id="GO:0030170">
    <property type="term" value="F:pyridoxal phosphate binding"/>
    <property type="evidence" value="ECO:0007669"/>
    <property type="project" value="InterPro"/>
</dbReference>
<dbReference type="GO" id="GO:0008483">
    <property type="term" value="F:transaminase activity"/>
    <property type="evidence" value="ECO:0007669"/>
    <property type="project" value="UniProtKB-KW"/>
</dbReference>
<evidence type="ECO:0000256" key="6">
    <source>
        <dbReference type="ARBA" id="ARBA00022898"/>
    </source>
</evidence>
<dbReference type="PANTHER" id="PTHR46383">
    <property type="entry name" value="ASPARTATE AMINOTRANSFERASE"/>
    <property type="match status" value="1"/>
</dbReference>
<dbReference type="AlphaFoldDB" id="A0AAF0IBJ1"/>
<comment type="cofactor">
    <cofactor evidence="1">
        <name>pyridoxal 5'-phosphate</name>
        <dbReference type="ChEBI" id="CHEBI:597326"/>
    </cofactor>
</comment>
<name>A0AAF0IBJ1_ODILC</name>
<keyword evidence="6" id="KW-0663">Pyridoxal phosphate</keyword>
<dbReference type="Proteomes" id="UP000186851">
    <property type="component" value="Chromosome"/>
</dbReference>
<protein>
    <submittedName>
        <fullName evidence="8">Aminotransferase class I/II-fold pyridoxal phosphate-dependent enzyme</fullName>
    </submittedName>
</protein>
<feature type="domain" description="Aminotransferase class I/classII large" evidence="7">
    <location>
        <begin position="35"/>
        <end position="376"/>
    </location>
</feature>
<evidence type="ECO:0000256" key="2">
    <source>
        <dbReference type="ARBA" id="ARBA00007441"/>
    </source>
</evidence>
<comment type="similarity">
    <text evidence="2">Belongs to the class-I pyridoxal-phosphate-dependent aminotransferase family.</text>
</comment>
<comment type="subunit">
    <text evidence="3">Homodimer.</text>
</comment>
<gene>
    <name evidence="8" type="ORF">OdinLCB4_000435</name>
</gene>
<dbReference type="SUPFAM" id="SSF53383">
    <property type="entry name" value="PLP-dependent transferases"/>
    <property type="match status" value="1"/>
</dbReference>
<reference evidence="8" key="2">
    <citation type="journal article" date="2022" name="Nat. Microbiol.">
        <title>A closed Candidatus Odinarchaeum chromosome exposes Asgard archaeal viruses.</title>
        <authorList>
            <person name="Tamarit D."/>
            <person name="Caceres E.F."/>
            <person name="Krupovic M."/>
            <person name="Nijland R."/>
            <person name="Eme L."/>
            <person name="Robinson N.P."/>
            <person name="Ettema T.J.G."/>
        </authorList>
    </citation>
    <scope>NUCLEOTIDE SEQUENCE</scope>
    <source>
        <strain evidence="8">LCB_4</strain>
    </source>
</reference>
<dbReference type="InterPro" id="IPR004839">
    <property type="entry name" value="Aminotransferase_I/II_large"/>
</dbReference>
<dbReference type="PANTHER" id="PTHR46383:SF1">
    <property type="entry name" value="ASPARTATE AMINOTRANSFERASE"/>
    <property type="match status" value="1"/>
</dbReference>
<dbReference type="CDD" id="cd00609">
    <property type="entry name" value="AAT_like"/>
    <property type="match status" value="1"/>
</dbReference>